<protein>
    <submittedName>
        <fullName evidence="2">Uncharacterized protein</fullName>
    </submittedName>
</protein>
<feature type="region of interest" description="Disordered" evidence="1">
    <location>
        <begin position="1"/>
        <end position="37"/>
    </location>
</feature>
<sequence length="91" mass="10123">MEFHLTTCPRTEGTGRQAGRQAGRQITSSHASSNDVPPAAESIFYLRLIKVTSRATPQETPYRRPIRRLRPSNGSVVIESSPHETMGFSRV</sequence>
<dbReference type="Proteomes" id="UP000054516">
    <property type="component" value="Unassembled WGS sequence"/>
</dbReference>
<accession>A0A1S8A9A2</accession>
<evidence type="ECO:0000313" key="2">
    <source>
        <dbReference type="EMBL" id="GAW26668.1"/>
    </source>
</evidence>
<evidence type="ECO:0000256" key="1">
    <source>
        <dbReference type="SAM" id="MobiDB-lite"/>
    </source>
</evidence>
<dbReference type="AlphaFoldDB" id="A0A1S8A9A2"/>
<feature type="compositionally biased region" description="Polar residues" evidence="1">
    <location>
        <begin position="26"/>
        <end position="35"/>
    </location>
</feature>
<reference evidence="2" key="1">
    <citation type="submission" date="2016-03" db="EMBL/GenBank/DDBJ databases">
        <title>Draft genome sequence of Rosellinia necatrix.</title>
        <authorList>
            <person name="Kanematsu S."/>
        </authorList>
    </citation>
    <scope>NUCLEOTIDE SEQUENCE [LARGE SCALE GENOMIC DNA]</scope>
    <source>
        <strain evidence="2">W97</strain>
    </source>
</reference>
<proteinExistence type="predicted"/>
<dbReference type="EMBL" id="DF977487">
    <property type="protein sequence ID" value="GAW26668.1"/>
    <property type="molecule type" value="Genomic_DNA"/>
</dbReference>
<keyword evidence="3" id="KW-1185">Reference proteome</keyword>
<gene>
    <name evidence="2" type="ORF">SAMD00023353_4200720</name>
</gene>
<evidence type="ECO:0000313" key="3">
    <source>
        <dbReference type="Proteomes" id="UP000054516"/>
    </source>
</evidence>
<name>A0A1S8A9A2_ROSNE</name>
<organism evidence="2">
    <name type="scientific">Rosellinia necatrix</name>
    <name type="common">White root-rot fungus</name>
    <dbReference type="NCBI Taxonomy" id="77044"/>
    <lineage>
        <taxon>Eukaryota</taxon>
        <taxon>Fungi</taxon>
        <taxon>Dikarya</taxon>
        <taxon>Ascomycota</taxon>
        <taxon>Pezizomycotina</taxon>
        <taxon>Sordariomycetes</taxon>
        <taxon>Xylariomycetidae</taxon>
        <taxon>Xylariales</taxon>
        <taxon>Xylariaceae</taxon>
        <taxon>Rosellinia</taxon>
    </lineage>
</organism>
<feature type="compositionally biased region" description="Low complexity" evidence="1">
    <location>
        <begin position="15"/>
        <end position="25"/>
    </location>
</feature>